<evidence type="ECO:0000313" key="3">
    <source>
        <dbReference type="Proteomes" id="UP000030960"/>
    </source>
</evidence>
<accession>A0A0B3RP85</accession>
<dbReference type="EMBL" id="JSUQ01000009">
    <property type="protein sequence ID" value="KHQ52935.1"/>
    <property type="molecule type" value="Genomic_DNA"/>
</dbReference>
<comment type="caution">
    <text evidence="2">The sequence shown here is derived from an EMBL/GenBank/DDBJ whole genome shotgun (WGS) entry which is preliminary data.</text>
</comment>
<reference evidence="2 3" key="1">
    <citation type="submission" date="2014-10" db="EMBL/GenBank/DDBJ databases">
        <title>Genome sequence of Ponticoccus sp. strain UMTAT08 isolated from clonal culture of toxic dinoflagellate Alexandrium tamiyavanichii.</title>
        <authorList>
            <person name="Gan H.Y."/>
            <person name="Muhd D.-D."/>
            <person name="Mohd Noor M.E."/>
            <person name="Yeong Y.S."/>
            <person name="Usup G."/>
        </authorList>
    </citation>
    <scope>NUCLEOTIDE SEQUENCE [LARGE SCALE GENOMIC DNA]</scope>
    <source>
        <strain evidence="2 3">UMTAT08</strain>
    </source>
</reference>
<keyword evidence="1" id="KW-1133">Transmembrane helix</keyword>
<feature type="transmembrane region" description="Helical" evidence="1">
    <location>
        <begin position="39"/>
        <end position="60"/>
    </location>
</feature>
<dbReference type="InterPro" id="IPR008407">
    <property type="entry name" value="Brnchd-chn_aa_trnsp_AzlD"/>
</dbReference>
<dbReference type="STRING" id="561184.SAMN05216376_11099"/>
<dbReference type="OrthoDB" id="6119856at2"/>
<dbReference type="PATRIC" id="fig|1515334.3.peg.2496"/>
<name>A0A0B3RP85_9RHOB</name>
<feature type="transmembrane region" description="Helical" evidence="1">
    <location>
        <begin position="6"/>
        <end position="27"/>
    </location>
</feature>
<keyword evidence="3" id="KW-1185">Reference proteome</keyword>
<dbReference type="RefSeq" id="WP_043141629.1">
    <property type="nucleotide sequence ID" value="NZ_JSUQ01000009.1"/>
</dbReference>
<proteinExistence type="predicted"/>
<dbReference type="Proteomes" id="UP000030960">
    <property type="component" value="Unassembled WGS sequence"/>
</dbReference>
<feature type="transmembrane region" description="Helical" evidence="1">
    <location>
        <begin position="72"/>
        <end position="103"/>
    </location>
</feature>
<evidence type="ECO:0000313" key="2">
    <source>
        <dbReference type="EMBL" id="KHQ52935.1"/>
    </source>
</evidence>
<sequence length="105" mass="11041">MKDLWIVIIGMGLGSFALRFVFLGLVGDRAMPDWLLRHLRYTAVAVMPALVAPLVIWPSATGGETDPLRLTAAAAALIVGYVTKSLYGAVGAGAAVMIAGAWLPF</sequence>
<gene>
    <name evidence="2" type="ORF">OA50_02479</name>
</gene>
<dbReference type="AlphaFoldDB" id="A0A0B3RP85"/>
<protein>
    <submittedName>
        <fullName evidence="2">Membrane protein</fullName>
    </submittedName>
</protein>
<dbReference type="Pfam" id="PF05437">
    <property type="entry name" value="AzlD"/>
    <property type="match status" value="1"/>
</dbReference>
<keyword evidence="1" id="KW-0812">Transmembrane</keyword>
<organism evidence="2 3">
    <name type="scientific">Mameliella alba</name>
    <dbReference type="NCBI Taxonomy" id="561184"/>
    <lineage>
        <taxon>Bacteria</taxon>
        <taxon>Pseudomonadati</taxon>
        <taxon>Pseudomonadota</taxon>
        <taxon>Alphaproteobacteria</taxon>
        <taxon>Rhodobacterales</taxon>
        <taxon>Roseobacteraceae</taxon>
        <taxon>Mameliella</taxon>
    </lineage>
</organism>
<keyword evidence="1" id="KW-0472">Membrane</keyword>
<evidence type="ECO:0000256" key="1">
    <source>
        <dbReference type="SAM" id="Phobius"/>
    </source>
</evidence>